<sequence>MDESQSELSLNISNNSNNGTIDIPIEFVSEEEMASIDSALASTSLSILSSSVAPELVSQEDMASTEAALAASIRSSLSSSAICSTSQSQFQRNARYIQSITLRAKRRFSVFIEPDIEDLGSLRSNQKKSRVAESFLHRFRNKTGLFVSDITSTEWCEKQMEFILLFGKRKNTEAMKIGRARHAILKEEVVKKVELHLNSDEDRWAVKLTNFIIGANQLLCEGLTRELPLISFAEGIWMVGEVDEVRMPVTETDRLPIFMETKTRVTNTLPAEPQRRKGRLQLMCYKYLWDKLVSDSFPSKQFFNFFSLDPYYLLSEEIRENTAKAGFPVKTLDDVVSCYISTCSTLPPSQHKLLLRYEYQKDNSLLGEEEFAYDSDWLKSQILGCLEFWKGEREANCTPKEERWKCCFFNDVVVSSSSCNLSAKRLQFYSSFFVVNADPSHMLAVGSVVRDVL</sequence>
<dbReference type="Pfam" id="PF09810">
    <property type="entry name" value="Exo5"/>
    <property type="match status" value="3"/>
</dbReference>
<dbReference type="PANTHER" id="PTHR14464:SF4">
    <property type="entry name" value="EXONUCLEASE V"/>
    <property type="match status" value="1"/>
</dbReference>
<dbReference type="InterPro" id="IPR019190">
    <property type="entry name" value="EXOV"/>
</dbReference>
<proteinExistence type="inferred from homology"/>
<name>A0A2N9FGA6_FAGSY</name>
<comment type="similarity">
    <text evidence="1">Belongs to the EXO5 family.</text>
</comment>
<reference evidence="2" key="1">
    <citation type="submission" date="2018-02" db="EMBL/GenBank/DDBJ databases">
        <authorList>
            <person name="Cohen D.B."/>
            <person name="Kent A.D."/>
        </authorList>
    </citation>
    <scope>NUCLEOTIDE SEQUENCE</scope>
</reference>
<protein>
    <recommendedName>
        <fullName evidence="3">Exonuclease V, chloroplastic</fullName>
    </recommendedName>
</protein>
<evidence type="ECO:0000313" key="2">
    <source>
        <dbReference type="EMBL" id="SPC89856.1"/>
    </source>
</evidence>
<dbReference type="PANTHER" id="PTHR14464">
    <property type="entry name" value="EXONUCLEASE V"/>
    <property type="match status" value="1"/>
</dbReference>
<dbReference type="AlphaFoldDB" id="A0A2N9FGA6"/>
<organism evidence="2">
    <name type="scientific">Fagus sylvatica</name>
    <name type="common">Beechnut</name>
    <dbReference type="NCBI Taxonomy" id="28930"/>
    <lineage>
        <taxon>Eukaryota</taxon>
        <taxon>Viridiplantae</taxon>
        <taxon>Streptophyta</taxon>
        <taxon>Embryophyta</taxon>
        <taxon>Tracheophyta</taxon>
        <taxon>Spermatophyta</taxon>
        <taxon>Magnoliopsida</taxon>
        <taxon>eudicotyledons</taxon>
        <taxon>Gunneridae</taxon>
        <taxon>Pentapetalae</taxon>
        <taxon>rosids</taxon>
        <taxon>fabids</taxon>
        <taxon>Fagales</taxon>
        <taxon>Fagaceae</taxon>
        <taxon>Fagus</taxon>
    </lineage>
</organism>
<dbReference type="GO" id="GO:0045145">
    <property type="term" value="F:single-stranded DNA 5'-3' DNA exonuclease activity"/>
    <property type="evidence" value="ECO:0007669"/>
    <property type="project" value="InterPro"/>
</dbReference>
<gene>
    <name evidence="2" type="ORF">FSB_LOCUS17738</name>
</gene>
<dbReference type="EMBL" id="OIVN01001101">
    <property type="protein sequence ID" value="SPC89856.1"/>
    <property type="molecule type" value="Genomic_DNA"/>
</dbReference>
<dbReference type="GO" id="GO:0036297">
    <property type="term" value="P:interstrand cross-link repair"/>
    <property type="evidence" value="ECO:0007669"/>
    <property type="project" value="TreeGrafter"/>
</dbReference>
<accession>A0A2N9FGA6</accession>
<evidence type="ECO:0008006" key="3">
    <source>
        <dbReference type="Google" id="ProtNLM"/>
    </source>
</evidence>
<dbReference type="GO" id="GO:0005634">
    <property type="term" value="C:nucleus"/>
    <property type="evidence" value="ECO:0007669"/>
    <property type="project" value="TreeGrafter"/>
</dbReference>
<evidence type="ECO:0000256" key="1">
    <source>
        <dbReference type="ARBA" id="ARBA00009797"/>
    </source>
</evidence>